<reference evidence="1" key="2">
    <citation type="journal article" date="2021" name="PeerJ">
        <title>Extensive microbial diversity within the chicken gut microbiome revealed by metagenomics and culture.</title>
        <authorList>
            <person name="Gilroy R."/>
            <person name="Ravi A."/>
            <person name="Getino M."/>
            <person name="Pursley I."/>
            <person name="Horton D.L."/>
            <person name="Alikhan N.F."/>
            <person name="Baker D."/>
            <person name="Gharbi K."/>
            <person name="Hall N."/>
            <person name="Watson M."/>
            <person name="Adriaenssens E.M."/>
            <person name="Foster-Nyarko E."/>
            <person name="Jarju S."/>
            <person name="Secka A."/>
            <person name="Antonio M."/>
            <person name="Oren A."/>
            <person name="Chaudhuri R.R."/>
            <person name="La Ragione R."/>
            <person name="Hildebrand F."/>
            <person name="Pallen M.J."/>
        </authorList>
    </citation>
    <scope>NUCLEOTIDE SEQUENCE</scope>
    <source>
        <strain evidence="1">1748</strain>
    </source>
</reference>
<keyword evidence="1" id="KW-0378">Hydrolase</keyword>
<dbReference type="InterPro" id="IPR036412">
    <property type="entry name" value="HAD-like_sf"/>
</dbReference>
<dbReference type="InterPro" id="IPR023214">
    <property type="entry name" value="HAD_sf"/>
</dbReference>
<dbReference type="Proteomes" id="UP000823629">
    <property type="component" value="Unassembled WGS sequence"/>
</dbReference>
<dbReference type="GO" id="GO:0005829">
    <property type="term" value="C:cytosol"/>
    <property type="evidence" value="ECO:0007669"/>
    <property type="project" value="TreeGrafter"/>
</dbReference>
<name>A0A9D9DAE0_9BACL</name>
<dbReference type="AlphaFoldDB" id="A0A9D9DAE0"/>
<dbReference type="SUPFAM" id="SSF56784">
    <property type="entry name" value="HAD-like"/>
    <property type="match status" value="1"/>
</dbReference>
<dbReference type="GO" id="GO:0008967">
    <property type="term" value="F:phosphoglycolate phosphatase activity"/>
    <property type="evidence" value="ECO:0007669"/>
    <property type="project" value="TreeGrafter"/>
</dbReference>
<evidence type="ECO:0000313" key="2">
    <source>
        <dbReference type="Proteomes" id="UP000823629"/>
    </source>
</evidence>
<dbReference type="Gene3D" id="1.10.150.240">
    <property type="entry name" value="Putative phosphatase, domain 2"/>
    <property type="match status" value="1"/>
</dbReference>
<protein>
    <submittedName>
        <fullName evidence="1">HAD family hydrolase</fullName>
    </submittedName>
</protein>
<gene>
    <name evidence="1" type="ORF">IAC78_03230</name>
</gene>
<dbReference type="PANTHER" id="PTHR43434:SF1">
    <property type="entry name" value="PHOSPHOGLYCOLATE PHOSPHATASE"/>
    <property type="match status" value="1"/>
</dbReference>
<dbReference type="PANTHER" id="PTHR43434">
    <property type="entry name" value="PHOSPHOGLYCOLATE PHOSPHATASE"/>
    <property type="match status" value="1"/>
</dbReference>
<evidence type="ECO:0000313" key="1">
    <source>
        <dbReference type="EMBL" id="MBO8414466.1"/>
    </source>
</evidence>
<dbReference type="SFLD" id="SFLDS00003">
    <property type="entry name" value="Haloacid_Dehalogenase"/>
    <property type="match status" value="1"/>
</dbReference>
<dbReference type="InterPro" id="IPR006439">
    <property type="entry name" value="HAD-SF_hydro_IA"/>
</dbReference>
<dbReference type="Gene3D" id="3.40.50.1000">
    <property type="entry name" value="HAD superfamily/HAD-like"/>
    <property type="match status" value="1"/>
</dbReference>
<dbReference type="EMBL" id="JADING010000091">
    <property type="protein sequence ID" value="MBO8414466.1"/>
    <property type="molecule type" value="Genomic_DNA"/>
</dbReference>
<dbReference type="InterPro" id="IPR023198">
    <property type="entry name" value="PGP-like_dom2"/>
</dbReference>
<dbReference type="InterPro" id="IPR041492">
    <property type="entry name" value="HAD_2"/>
</dbReference>
<dbReference type="NCBIfam" id="TIGR01549">
    <property type="entry name" value="HAD-SF-IA-v1"/>
    <property type="match status" value="1"/>
</dbReference>
<dbReference type="PRINTS" id="PR00413">
    <property type="entry name" value="HADHALOGNASE"/>
</dbReference>
<proteinExistence type="predicted"/>
<accession>A0A9D9DAE0</accession>
<dbReference type="GO" id="GO:0006281">
    <property type="term" value="P:DNA repair"/>
    <property type="evidence" value="ECO:0007669"/>
    <property type="project" value="TreeGrafter"/>
</dbReference>
<comment type="caution">
    <text evidence="1">The sequence shown here is derived from an EMBL/GenBank/DDBJ whole genome shotgun (WGS) entry which is preliminary data.</text>
</comment>
<organism evidence="1 2">
    <name type="scientific">Candidatus Scatoplasma merdavium</name>
    <dbReference type="NCBI Taxonomy" id="2840932"/>
    <lineage>
        <taxon>Bacteria</taxon>
        <taxon>Bacillati</taxon>
        <taxon>Bacillota</taxon>
        <taxon>Bacilli</taxon>
        <taxon>Bacillales</taxon>
        <taxon>Candidatus Scatoplasma</taxon>
    </lineage>
</organism>
<dbReference type="Pfam" id="PF13419">
    <property type="entry name" value="HAD_2"/>
    <property type="match status" value="1"/>
</dbReference>
<reference evidence="1" key="1">
    <citation type="submission" date="2020-10" db="EMBL/GenBank/DDBJ databases">
        <authorList>
            <person name="Gilroy R."/>
        </authorList>
    </citation>
    <scope>NUCLEOTIDE SEQUENCE</scope>
    <source>
        <strain evidence="1">1748</strain>
    </source>
</reference>
<sequence length="215" mass="24884">MVKGIIFDLDGTSLNTDIYVVLNYINLFEKFCPERLISLKELAYLSGPSLTWGLDTYFYGLDREKIMKEYLSWAEENAVRYTLMYPREREAFEYFKKENLKIGLVTNKIKSGVERCLTAFDLKKYFNSVFYYERTSKHKPDPEPILCCIKELGLSKDEVIYVGDDKVDIQAGKAAGVKVCLVKFGLKEVSNEDDSDYKVTSYDELSELVSRLIKE</sequence>
<dbReference type="InterPro" id="IPR050155">
    <property type="entry name" value="HAD-like_hydrolase_sf"/>
</dbReference>
<dbReference type="SFLD" id="SFLDG01129">
    <property type="entry name" value="C1.5:_HAD__Beta-PGM__Phosphata"/>
    <property type="match status" value="1"/>
</dbReference>